<evidence type="ECO:0000256" key="1">
    <source>
        <dbReference type="ARBA" id="ARBA00009903"/>
    </source>
</evidence>
<evidence type="ECO:0000256" key="13">
    <source>
        <dbReference type="SAM" id="MobiDB-lite"/>
    </source>
</evidence>
<evidence type="ECO:0000256" key="6">
    <source>
        <dbReference type="ARBA" id="ARBA00022741"/>
    </source>
</evidence>
<keyword evidence="6 12" id="KW-0547">Nucleotide-binding</keyword>
<evidence type="ECO:0000256" key="7">
    <source>
        <dbReference type="ARBA" id="ARBA00022777"/>
    </source>
</evidence>
<feature type="domain" description="Protein kinase" evidence="14">
    <location>
        <begin position="269"/>
        <end position="525"/>
    </location>
</feature>
<evidence type="ECO:0000313" key="17">
    <source>
        <dbReference type="Proteomes" id="UP000187209"/>
    </source>
</evidence>
<dbReference type="GO" id="GO:0005524">
    <property type="term" value="F:ATP binding"/>
    <property type="evidence" value="ECO:0007669"/>
    <property type="project" value="UniProtKB-UniRule"/>
</dbReference>
<evidence type="ECO:0000256" key="3">
    <source>
        <dbReference type="ARBA" id="ARBA00022527"/>
    </source>
</evidence>
<evidence type="ECO:0000256" key="10">
    <source>
        <dbReference type="ARBA" id="ARBA00048679"/>
    </source>
</evidence>
<dbReference type="PROSITE" id="PS00108">
    <property type="entry name" value="PROTEIN_KINASE_ST"/>
    <property type="match status" value="1"/>
</dbReference>
<evidence type="ECO:0000313" key="16">
    <source>
        <dbReference type="EMBL" id="OMJ75788.1"/>
    </source>
</evidence>
<dbReference type="EMBL" id="MPUH01000669">
    <property type="protein sequence ID" value="OMJ75788.1"/>
    <property type="molecule type" value="Genomic_DNA"/>
</dbReference>
<dbReference type="PROSITE" id="PS50297">
    <property type="entry name" value="ANK_REP_REGION"/>
    <property type="match status" value="1"/>
</dbReference>
<dbReference type="InterPro" id="IPR045270">
    <property type="entry name" value="STKc_AGC"/>
</dbReference>
<evidence type="ECO:0000256" key="12">
    <source>
        <dbReference type="PROSITE-ProRule" id="PRU10141"/>
    </source>
</evidence>
<dbReference type="InterPro" id="IPR008271">
    <property type="entry name" value="Ser/Thr_kinase_AS"/>
</dbReference>
<name>A0A1R2BG95_9CILI</name>
<feature type="region of interest" description="Disordered" evidence="13">
    <location>
        <begin position="32"/>
        <end position="57"/>
    </location>
</feature>
<feature type="domain" description="AGC-kinase C-terminal" evidence="15">
    <location>
        <begin position="526"/>
        <end position="578"/>
    </location>
</feature>
<dbReference type="InterPro" id="IPR036770">
    <property type="entry name" value="Ankyrin_rpt-contain_sf"/>
</dbReference>
<keyword evidence="17" id="KW-1185">Reference proteome</keyword>
<dbReference type="Proteomes" id="UP000187209">
    <property type="component" value="Unassembled WGS sequence"/>
</dbReference>
<keyword evidence="5" id="KW-0808">Transferase</keyword>
<dbReference type="Pfam" id="PF00069">
    <property type="entry name" value="Pkinase"/>
    <property type="match status" value="1"/>
</dbReference>
<dbReference type="SMART" id="SM00220">
    <property type="entry name" value="S_TKc"/>
    <property type="match status" value="1"/>
</dbReference>
<dbReference type="Pfam" id="PF12796">
    <property type="entry name" value="Ank_2"/>
    <property type="match status" value="1"/>
</dbReference>
<comment type="similarity">
    <text evidence="1">Belongs to the protein kinase superfamily. AGC Ser/Thr protein kinase family.</text>
</comment>
<dbReference type="InterPro" id="IPR002110">
    <property type="entry name" value="Ankyrin_rpt"/>
</dbReference>
<evidence type="ECO:0000259" key="14">
    <source>
        <dbReference type="PROSITE" id="PS50011"/>
    </source>
</evidence>
<dbReference type="FunFam" id="3.30.200.20:FF:000524">
    <property type="entry name" value="Non-specific serine/threonine protein kinase"/>
    <property type="match status" value="1"/>
</dbReference>
<dbReference type="PROSITE" id="PS51285">
    <property type="entry name" value="AGC_KINASE_CTER"/>
    <property type="match status" value="1"/>
</dbReference>
<dbReference type="PANTHER" id="PTHR24351">
    <property type="entry name" value="RIBOSOMAL PROTEIN S6 KINASE"/>
    <property type="match status" value="1"/>
</dbReference>
<protein>
    <recommendedName>
        <fullName evidence="2">non-specific serine/threonine protein kinase</fullName>
        <ecNumber evidence="2">2.7.11.1</ecNumber>
    </recommendedName>
</protein>
<accession>A0A1R2BG95</accession>
<dbReference type="GO" id="GO:0004674">
    <property type="term" value="F:protein serine/threonine kinase activity"/>
    <property type="evidence" value="ECO:0007669"/>
    <property type="project" value="UniProtKB-KW"/>
</dbReference>
<proteinExistence type="inferred from homology"/>
<evidence type="ECO:0000256" key="5">
    <source>
        <dbReference type="ARBA" id="ARBA00022679"/>
    </source>
</evidence>
<dbReference type="AlphaFoldDB" id="A0A1R2BG95"/>
<dbReference type="FunFam" id="1.10.510.10:FF:000465">
    <property type="entry name" value="Non-specific serine/threonine protein kinase"/>
    <property type="match status" value="1"/>
</dbReference>
<reference evidence="16 17" key="1">
    <citation type="submission" date="2016-11" db="EMBL/GenBank/DDBJ databases">
        <title>The macronuclear genome of Stentor coeruleus: a giant cell with tiny introns.</title>
        <authorList>
            <person name="Slabodnick M."/>
            <person name="Ruby J.G."/>
            <person name="Reiff S.B."/>
            <person name="Swart E.C."/>
            <person name="Gosai S."/>
            <person name="Prabakaran S."/>
            <person name="Witkowska E."/>
            <person name="Larue G.E."/>
            <person name="Fisher S."/>
            <person name="Freeman R.M."/>
            <person name="Gunawardena J."/>
            <person name="Chu W."/>
            <person name="Stover N.A."/>
            <person name="Gregory B.D."/>
            <person name="Nowacki M."/>
            <person name="Derisi J."/>
            <person name="Roy S.W."/>
            <person name="Marshall W.F."/>
            <person name="Sood P."/>
        </authorList>
    </citation>
    <scope>NUCLEOTIDE SEQUENCE [LARGE SCALE GENOMIC DNA]</scope>
    <source>
        <strain evidence="16">WM001</strain>
    </source>
</reference>
<dbReference type="Gene3D" id="1.10.510.10">
    <property type="entry name" value="Transferase(Phosphotransferase) domain 1"/>
    <property type="match status" value="1"/>
</dbReference>
<keyword evidence="3" id="KW-0723">Serine/threonine-protein kinase</keyword>
<organism evidence="16 17">
    <name type="scientific">Stentor coeruleus</name>
    <dbReference type="NCBI Taxonomy" id="5963"/>
    <lineage>
        <taxon>Eukaryota</taxon>
        <taxon>Sar</taxon>
        <taxon>Alveolata</taxon>
        <taxon>Ciliophora</taxon>
        <taxon>Postciliodesmatophora</taxon>
        <taxon>Heterotrichea</taxon>
        <taxon>Heterotrichida</taxon>
        <taxon>Stentoridae</taxon>
        <taxon>Stentor</taxon>
    </lineage>
</organism>
<evidence type="ECO:0000256" key="4">
    <source>
        <dbReference type="ARBA" id="ARBA00022553"/>
    </source>
</evidence>
<dbReference type="CDD" id="cd05123">
    <property type="entry name" value="STKc_AGC"/>
    <property type="match status" value="1"/>
</dbReference>
<dbReference type="SUPFAM" id="SSF48403">
    <property type="entry name" value="Ankyrin repeat"/>
    <property type="match status" value="1"/>
</dbReference>
<dbReference type="OrthoDB" id="337284at2759"/>
<evidence type="ECO:0000256" key="2">
    <source>
        <dbReference type="ARBA" id="ARBA00012513"/>
    </source>
</evidence>
<keyword evidence="8 12" id="KW-0067">ATP-binding</keyword>
<keyword evidence="11" id="KW-0040">ANK repeat</keyword>
<sequence>MNLFVEGVKNVIDRVNCCKSNQRTVSHHNLVTEEHEEIKQKPLEQAEVDSSTKEPNDQKEIIPIVNKTPKLKSLWAEDKLAHKLWHACEKNSLKKVKNLLNEHINAFELNAQSPDGSTILHRAVKHHFIKLIDLLLEYTPFININCIDIYKRTPLHIACIESDFDIVKLLIEKGALINTMDNDNNTAVHHAIIAENPQIIEYLILMCPDLEIKNSKGQTAIDLLRLKNITINSNPSEIFTISDYDELEVNVSIPDGVLRPDRPVTLKDFEPVQIIGRGSFGEVFLVKMKFTGSLYAMKVLKKEKIFAQNLVRYVMTERNVLSYINHPFIVRLRYAFQDTDKVFLVLDYCQGGNLTTCINRYQRLPEEIARIYSCEIVLAISELHRRGIIYRDLKPDNVILDADGHALLADFGLSKEGILDNVSTTSFCGSIAYLAPEMIRRQGHGKAVDWYLFGVILYEMLTGKPPYYNSDRKILLQNIESAKLKIPPRLSEEAKDLLKNLLKRDQHKRLGTINDADEIKQHAFFTGINWVDVYNRKLKPPIPPPSLIRNNCMTGYKLGNDDHGNSENKLNGWTFVSE</sequence>
<dbReference type="InterPro" id="IPR000719">
    <property type="entry name" value="Prot_kinase_dom"/>
</dbReference>
<dbReference type="EC" id="2.7.11.1" evidence="2"/>
<comment type="catalytic activity">
    <reaction evidence="10">
        <text>L-seryl-[protein] + ATP = O-phospho-L-seryl-[protein] + ADP + H(+)</text>
        <dbReference type="Rhea" id="RHEA:17989"/>
        <dbReference type="Rhea" id="RHEA-COMP:9863"/>
        <dbReference type="Rhea" id="RHEA-COMP:11604"/>
        <dbReference type="ChEBI" id="CHEBI:15378"/>
        <dbReference type="ChEBI" id="CHEBI:29999"/>
        <dbReference type="ChEBI" id="CHEBI:30616"/>
        <dbReference type="ChEBI" id="CHEBI:83421"/>
        <dbReference type="ChEBI" id="CHEBI:456216"/>
        <dbReference type="EC" id="2.7.11.1"/>
    </reaction>
</comment>
<evidence type="ECO:0000256" key="11">
    <source>
        <dbReference type="PROSITE-ProRule" id="PRU00023"/>
    </source>
</evidence>
<feature type="binding site" evidence="12">
    <location>
        <position position="298"/>
    </location>
    <ligand>
        <name>ATP</name>
        <dbReference type="ChEBI" id="CHEBI:30616"/>
    </ligand>
</feature>
<feature type="repeat" description="ANK" evidence="11">
    <location>
        <begin position="150"/>
        <end position="182"/>
    </location>
</feature>
<keyword evidence="7" id="KW-0418">Kinase</keyword>
<comment type="caution">
    <text evidence="16">The sequence shown here is derived from an EMBL/GenBank/DDBJ whole genome shotgun (WGS) entry which is preliminary data.</text>
</comment>
<keyword evidence="4" id="KW-0597">Phosphoprotein</keyword>
<dbReference type="PROSITE" id="PS00107">
    <property type="entry name" value="PROTEIN_KINASE_ATP"/>
    <property type="match status" value="1"/>
</dbReference>
<gene>
    <name evidence="16" type="ORF">SteCoe_25014</name>
</gene>
<dbReference type="InterPro" id="IPR011009">
    <property type="entry name" value="Kinase-like_dom_sf"/>
</dbReference>
<evidence type="ECO:0000256" key="8">
    <source>
        <dbReference type="ARBA" id="ARBA00022840"/>
    </source>
</evidence>
<evidence type="ECO:0000256" key="9">
    <source>
        <dbReference type="ARBA" id="ARBA00047899"/>
    </source>
</evidence>
<dbReference type="InterPro" id="IPR000961">
    <property type="entry name" value="AGC-kinase_C"/>
</dbReference>
<dbReference type="SMART" id="SM00248">
    <property type="entry name" value="ANK"/>
    <property type="match status" value="4"/>
</dbReference>
<dbReference type="Gene3D" id="3.30.200.20">
    <property type="entry name" value="Phosphorylase Kinase, domain 1"/>
    <property type="match status" value="1"/>
</dbReference>
<dbReference type="SUPFAM" id="SSF56112">
    <property type="entry name" value="Protein kinase-like (PK-like)"/>
    <property type="match status" value="1"/>
</dbReference>
<evidence type="ECO:0000259" key="15">
    <source>
        <dbReference type="PROSITE" id="PS51285"/>
    </source>
</evidence>
<dbReference type="Gene3D" id="1.25.40.20">
    <property type="entry name" value="Ankyrin repeat-containing domain"/>
    <property type="match status" value="1"/>
</dbReference>
<dbReference type="InterPro" id="IPR017441">
    <property type="entry name" value="Protein_kinase_ATP_BS"/>
</dbReference>
<comment type="catalytic activity">
    <reaction evidence="9">
        <text>L-threonyl-[protein] + ATP = O-phospho-L-threonyl-[protein] + ADP + H(+)</text>
        <dbReference type="Rhea" id="RHEA:46608"/>
        <dbReference type="Rhea" id="RHEA-COMP:11060"/>
        <dbReference type="Rhea" id="RHEA-COMP:11605"/>
        <dbReference type="ChEBI" id="CHEBI:15378"/>
        <dbReference type="ChEBI" id="CHEBI:30013"/>
        <dbReference type="ChEBI" id="CHEBI:30616"/>
        <dbReference type="ChEBI" id="CHEBI:61977"/>
        <dbReference type="ChEBI" id="CHEBI:456216"/>
        <dbReference type="EC" id="2.7.11.1"/>
    </reaction>
</comment>
<dbReference type="PROSITE" id="PS50011">
    <property type="entry name" value="PROTEIN_KINASE_DOM"/>
    <property type="match status" value="1"/>
</dbReference>
<dbReference type="PROSITE" id="PS50088">
    <property type="entry name" value="ANK_REPEAT"/>
    <property type="match status" value="1"/>
</dbReference>